<accession>A0A0F9U8S9</accession>
<dbReference type="Pfam" id="PF01844">
    <property type="entry name" value="HNH"/>
    <property type="match status" value="1"/>
</dbReference>
<feature type="compositionally biased region" description="Basic and acidic residues" evidence="1">
    <location>
        <begin position="123"/>
        <end position="134"/>
    </location>
</feature>
<gene>
    <name evidence="3" type="ORF">LCGC14_0234760</name>
</gene>
<name>A0A0F9U8S9_9ZZZZ</name>
<evidence type="ECO:0000259" key="2">
    <source>
        <dbReference type="Pfam" id="PF01844"/>
    </source>
</evidence>
<dbReference type="CDD" id="cd00085">
    <property type="entry name" value="HNHc"/>
    <property type="match status" value="1"/>
</dbReference>
<evidence type="ECO:0000256" key="1">
    <source>
        <dbReference type="SAM" id="MobiDB-lite"/>
    </source>
</evidence>
<comment type="caution">
    <text evidence="3">The sequence shown here is derived from an EMBL/GenBank/DDBJ whole genome shotgun (WGS) entry which is preliminary data.</text>
</comment>
<feature type="domain" description="HNH" evidence="2">
    <location>
        <begin position="177"/>
        <end position="227"/>
    </location>
</feature>
<dbReference type="InterPro" id="IPR003615">
    <property type="entry name" value="HNH_nuc"/>
</dbReference>
<sequence>MIKPFFDGTEEYEGIDYVVCPVPGCGKRFKGIVPTHLKKHHLTVSQLKRLYPKVEFNCQKTRGRKHKGQVKRYKNPKERLKMRESAKRAHVNDPTLATRKSEALKEIYNKNPELARKQLEKRRETFRKHPELRLKQSKNQSGERNPSWRGGASSESYPLEWTPELREIVRKRDGHKCQICGISSIAHRTKIGNSRKLTVHHIDEEKVNVRLSNLITFCTACHMRLNRRGMTQALSPLFSAITRGELPGGGWASFLSEDNPDVLVTMVDSVESGVYNRI</sequence>
<organism evidence="3">
    <name type="scientific">marine sediment metagenome</name>
    <dbReference type="NCBI Taxonomy" id="412755"/>
    <lineage>
        <taxon>unclassified sequences</taxon>
        <taxon>metagenomes</taxon>
        <taxon>ecological metagenomes</taxon>
    </lineage>
</organism>
<protein>
    <recommendedName>
        <fullName evidence="2">HNH domain-containing protein</fullName>
    </recommendedName>
</protein>
<proteinExistence type="predicted"/>
<dbReference type="GO" id="GO:0004519">
    <property type="term" value="F:endonuclease activity"/>
    <property type="evidence" value="ECO:0007669"/>
    <property type="project" value="InterPro"/>
</dbReference>
<dbReference type="EMBL" id="LAZR01000116">
    <property type="protein sequence ID" value="KKN89630.1"/>
    <property type="molecule type" value="Genomic_DNA"/>
</dbReference>
<dbReference type="Gene3D" id="1.10.30.50">
    <property type="match status" value="1"/>
</dbReference>
<dbReference type="GO" id="GO:0003676">
    <property type="term" value="F:nucleic acid binding"/>
    <property type="evidence" value="ECO:0007669"/>
    <property type="project" value="InterPro"/>
</dbReference>
<feature type="region of interest" description="Disordered" evidence="1">
    <location>
        <begin position="123"/>
        <end position="156"/>
    </location>
</feature>
<dbReference type="AlphaFoldDB" id="A0A0F9U8S9"/>
<dbReference type="GO" id="GO:0008270">
    <property type="term" value="F:zinc ion binding"/>
    <property type="evidence" value="ECO:0007669"/>
    <property type="project" value="InterPro"/>
</dbReference>
<dbReference type="InterPro" id="IPR002711">
    <property type="entry name" value="HNH"/>
</dbReference>
<reference evidence="3" key="1">
    <citation type="journal article" date="2015" name="Nature">
        <title>Complex archaea that bridge the gap between prokaryotes and eukaryotes.</title>
        <authorList>
            <person name="Spang A."/>
            <person name="Saw J.H."/>
            <person name="Jorgensen S.L."/>
            <person name="Zaremba-Niedzwiedzka K."/>
            <person name="Martijn J."/>
            <person name="Lind A.E."/>
            <person name="van Eijk R."/>
            <person name="Schleper C."/>
            <person name="Guy L."/>
            <person name="Ettema T.J."/>
        </authorList>
    </citation>
    <scope>NUCLEOTIDE SEQUENCE</scope>
</reference>
<evidence type="ECO:0000313" key="3">
    <source>
        <dbReference type="EMBL" id="KKN89630.1"/>
    </source>
</evidence>